<proteinExistence type="predicted"/>
<accession>D0I3J6</accession>
<dbReference type="GeneID" id="58896367"/>
<dbReference type="Proteomes" id="UP000003604">
    <property type="component" value="Unassembled WGS sequence"/>
</dbReference>
<evidence type="ECO:0000313" key="2">
    <source>
        <dbReference type="Proteomes" id="UP000003604"/>
    </source>
</evidence>
<dbReference type="EMBL" id="ADAQ01000007">
    <property type="protein sequence ID" value="EEY74017.1"/>
    <property type="molecule type" value="Genomic_DNA"/>
</dbReference>
<dbReference type="RefSeq" id="WP_005501187.1">
    <property type="nucleotide sequence ID" value="NZ_ADAQ01000007.1"/>
</dbReference>
<dbReference type="AlphaFoldDB" id="D0I3J6"/>
<comment type="caution">
    <text evidence="1">The sequence shown here is derived from an EMBL/GenBank/DDBJ whole genome shotgun (WGS) entry which is preliminary data.</text>
</comment>
<organism evidence="1 2">
    <name type="scientific">Grimontia hollisae CIP 101886</name>
    <dbReference type="NCBI Taxonomy" id="675812"/>
    <lineage>
        <taxon>Bacteria</taxon>
        <taxon>Pseudomonadati</taxon>
        <taxon>Pseudomonadota</taxon>
        <taxon>Gammaproteobacteria</taxon>
        <taxon>Vibrionales</taxon>
        <taxon>Vibrionaceae</taxon>
        <taxon>Grimontia</taxon>
    </lineage>
</organism>
<keyword evidence="2" id="KW-1185">Reference proteome</keyword>
<name>D0I3J6_GRIHO</name>
<sequence>MEPTAVLADPLAEIDFLAEGFMRDPYPVYQKLIAQEPVFYSERYRHYKYKGQEFVLAKHIRFEGNDYPK</sequence>
<evidence type="ECO:0000313" key="1">
    <source>
        <dbReference type="EMBL" id="EEY74017.1"/>
    </source>
</evidence>
<gene>
    <name evidence="1" type="ORF">VHA_000311</name>
</gene>
<dbReference type="OrthoDB" id="5881182at2"/>
<reference evidence="1 2" key="1">
    <citation type="submission" date="2009-10" db="EMBL/GenBank/DDBJ databases">
        <authorList>
            <consortium name="Los Alamos National Laboratory (LANL)"/>
            <consortium name="National Microbial Pathogen Data Resource (NMPDR)"/>
            <person name="Saunders E.H."/>
            <person name="Munk A.C."/>
            <person name="Tapia R."/>
            <person name="Green L."/>
            <person name="Rogers Y."/>
            <person name="Detter J.C."/>
            <person name="Bruce D."/>
            <person name="Brettin T.S."/>
            <person name="Colwell R.R."/>
            <person name="Huq A."/>
            <person name="Grim C.J."/>
            <person name="Hasan N.A."/>
            <person name="Bartels D."/>
            <person name="Vonstein V."/>
        </authorList>
    </citation>
    <scope>NUCLEOTIDE SEQUENCE [LARGE SCALE GENOMIC DNA]</scope>
    <source>
        <strain evidence="1 2">CIP 101886</strain>
    </source>
</reference>
<protein>
    <submittedName>
        <fullName evidence="1">Uncharacterized protein</fullName>
    </submittedName>
</protein>